<dbReference type="RefSeq" id="WP_011751845.1">
    <property type="nucleotide sequence ID" value="NC_008698.1"/>
</dbReference>
<evidence type="ECO:0008006" key="4">
    <source>
        <dbReference type="Google" id="ProtNLM"/>
    </source>
</evidence>
<gene>
    <name evidence="2" type="ordered locus">Tpen_0170</name>
</gene>
<feature type="transmembrane region" description="Helical" evidence="1">
    <location>
        <begin position="318"/>
        <end position="341"/>
    </location>
</feature>
<dbReference type="GeneID" id="4601425"/>
<keyword evidence="1" id="KW-0812">Transmembrane</keyword>
<evidence type="ECO:0000256" key="1">
    <source>
        <dbReference type="SAM" id="Phobius"/>
    </source>
</evidence>
<dbReference type="EMBL" id="CP000505">
    <property type="protein sequence ID" value="ABL77580.1"/>
    <property type="molecule type" value="Genomic_DNA"/>
</dbReference>
<protein>
    <recommendedName>
        <fullName evidence="4">DUF2330 domain-containing protein</fullName>
    </recommendedName>
</protein>
<evidence type="ECO:0000313" key="2">
    <source>
        <dbReference type="EMBL" id="ABL77580.1"/>
    </source>
</evidence>
<keyword evidence="1" id="KW-0472">Membrane</keyword>
<keyword evidence="1" id="KW-1133">Transmembrane helix</keyword>
<accession>A1RWK0</accession>
<organism evidence="2 3">
    <name type="scientific">Thermofilum pendens (strain DSM 2475 / Hrk 5)</name>
    <dbReference type="NCBI Taxonomy" id="368408"/>
    <lineage>
        <taxon>Archaea</taxon>
        <taxon>Thermoproteota</taxon>
        <taxon>Thermoprotei</taxon>
        <taxon>Thermofilales</taxon>
        <taxon>Thermofilaceae</taxon>
        <taxon>Thermofilum</taxon>
    </lineage>
</organism>
<name>A1RWK0_THEPD</name>
<evidence type="ECO:0000313" key="3">
    <source>
        <dbReference type="Proteomes" id="UP000000641"/>
    </source>
</evidence>
<reference evidence="3" key="1">
    <citation type="journal article" date="2008" name="J. Bacteriol.">
        <title>Genome sequence of Thermofilum pendens reveals an exceptional loss of biosynthetic pathways without genome reduction.</title>
        <authorList>
            <person name="Anderson I."/>
            <person name="Rodriguez J."/>
            <person name="Susanti D."/>
            <person name="Porat I."/>
            <person name="Reich C."/>
            <person name="Ulrich L.E."/>
            <person name="Elkins J.G."/>
            <person name="Mavromatis K."/>
            <person name="Lykidis A."/>
            <person name="Kim E."/>
            <person name="Thompson L.S."/>
            <person name="Nolan M."/>
            <person name="Land M."/>
            <person name="Copeland A."/>
            <person name="Lapidus A."/>
            <person name="Lucas S."/>
            <person name="Detter C."/>
            <person name="Zhulin I.B."/>
            <person name="Olsen G.J."/>
            <person name="Whitman W."/>
            <person name="Mukhopadhyay B."/>
            <person name="Bristow J."/>
            <person name="Kyrpides N."/>
        </authorList>
    </citation>
    <scope>NUCLEOTIDE SEQUENCE [LARGE SCALE GENOMIC DNA]</scope>
    <source>
        <strain evidence="3">DSM 2475 / Hrk 5</strain>
    </source>
</reference>
<dbReference type="AlphaFoldDB" id="A1RWK0"/>
<dbReference type="KEGG" id="tpe:Tpen_0170"/>
<dbReference type="Proteomes" id="UP000000641">
    <property type="component" value="Chromosome"/>
</dbReference>
<dbReference type="EnsemblBacteria" id="ABL77580">
    <property type="protein sequence ID" value="ABL77580"/>
    <property type="gene ID" value="Tpen_0170"/>
</dbReference>
<dbReference type="HOGENOM" id="CLU_786710_0_0_2"/>
<sequence>MERRAQALLFLCLLLFLAFGEPVITQPRYWIALNFRLTFNADGTVRVDEKLHPFTVDGRSLLNDPEVAQDMNRSLSQMVNYALLMFSDNPRLLTYRVVKYMEKSYGETVLCDVTGTGRMERFTGAYIVSIVIWLNTSNYVRSLNDSLYEVKVRDSFTSTDPRSWIDVLEVVFNGTRLYGYRWEPPYAHGPERLGGGLLWVNHNEQEAPDFYVFQLEIPGLRKVGEPPEVKAVIEDAVILADGLHVTVKNVGSTSGYVYIRVLSQPEQARKVYLFVGEKLDVVFPSVRNAPVEVELYSGDSILDRARATRLEIAQPPLWSPHLLLVVTIPIFIAAILAVFLARRASREAREKQTVMGEGLSGVA</sequence>
<dbReference type="OrthoDB" id="30981at2157"/>
<keyword evidence="3" id="KW-1185">Reference proteome</keyword>
<dbReference type="STRING" id="368408.Tpen_0170"/>
<proteinExistence type="predicted"/>
<dbReference type="eggNOG" id="arCOG14718">
    <property type="taxonomic scope" value="Archaea"/>
</dbReference>